<dbReference type="Proteomes" id="UP000019151">
    <property type="component" value="Chromosome"/>
</dbReference>
<proteinExistence type="predicted"/>
<keyword evidence="3" id="KW-1185">Reference proteome</keyword>
<dbReference type="STRING" id="861299.J421_1501"/>
<reference evidence="2 3" key="1">
    <citation type="journal article" date="2014" name="Genome Announc.">
        <title>Genome Sequence and Methylome of Soil Bacterium Gemmatirosa kalamazoonensis KBS708T, a Member of the Rarely Cultivated Gemmatimonadetes Phylum.</title>
        <authorList>
            <person name="Debruyn J.M."/>
            <person name="Radosevich M."/>
            <person name="Wommack K.E."/>
            <person name="Polson S.W."/>
            <person name="Hauser L.J."/>
            <person name="Fawaz M.N."/>
            <person name="Korlach J."/>
            <person name="Tsai Y.C."/>
        </authorList>
    </citation>
    <scope>NUCLEOTIDE SEQUENCE [LARGE SCALE GENOMIC DNA]</scope>
    <source>
        <strain evidence="2 3">KBS708</strain>
    </source>
</reference>
<evidence type="ECO:0000313" key="2">
    <source>
        <dbReference type="EMBL" id="AHG89038.1"/>
    </source>
</evidence>
<dbReference type="HOGENOM" id="CLU_1335922_0_0_0"/>
<sequence length="205" mass="22281">MRTRRLASVAFSYVALLAAAAPTRAQPTYSADFPAVRRLVVDHDAGHAAYTLSLASAYVRQEMGRSRDENVGLRLMDAESLLDKLVARLRAKADVALPTLDSAFAQTDRLLAEHHWRQAAWGLKVPKDIARRTVGEDIGASAKFFARSFRFAGTEPDAGTALAIEDARRVADAILSTDVLPKDTREVLDALGKKIVPPTVMATLP</sequence>
<organism evidence="2 3">
    <name type="scientific">Gemmatirosa kalamazoonensis</name>
    <dbReference type="NCBI Taxonomy" id="861299"/>
    <lineage>
        <taxon>Bacteria</taxon>
        <taxon>Pseudomonadati</taxon>
        <taxon>Gemmatimonadota</taxon>
        <taxon>Gemmatimonadia</taxon>
        <taxon>Gemmatimonadales</taxon>
        <taxon>Gemmatimonadaceae</taxon>
        <taxon>Gemmatirosa</taxon>
    </lineage>
</organism>
<keyword evidence="1" id="KW-0732">Signal</keyword>
<evidence type="ECO:0000256" key="1">
    <source>
        <dbReference type="SAM" id="SignalP"/>
    </source>
</evidence>
<protein>
    <submittedName>
        <fullName evidence="2">Uncharacterized protein</fullName>
    </submittedName>
</protein>
<gene>
    <name evidence="2" type="ORF">J421_1501</name>
</gene>
<dbReference type="InParanoid" id="W0RHZ9"/>
<accession>W0RHZ9</accession>
<dbReference type="EMBL" id="CP007128">
    <property type="protein sequence ID" value="AHG89038.1"/>
    <property type="molecule type" value="Genomic_DNA"/>
</dbReference>
<feature type="signal peptide" evidence="1">
    <location>
        <begin position="1"/>
        <end position="20"/>
    </location>
</feature>
<evidence type="ECO:0000313" key="3">
    <source>
        <dbReference type="Proteomes" id="UP000019151"/>
    </source>
</evidence>
<name>W0RHZ9_9BACT</name>
<dbReference type="AlphaFoldDB" id="W0RHZ9"/>
<dbReference type="RefSeq" id="WP_025410554.1">
    <property type="nucleotide sequence ID" value="NZ_CP007128.1"/>
</dbReference>
<dbReference type="KEGG" id="gba:J421_1501"/>
<feature type="chain" id="PRO_5004795019" evidence="1">
    <location>
        <begin position="21"/>
        <end position="205"/>
    </location>
</feature>
<dbReference type="PATRIC" id="fig|861299.3.peg.1525"/>